<proteinExistence type="predicted"/>
<feature type="region of interest" description="Disordered" evidence="1">
    <location>
        <begin position="1"/>
        <end position="20"/>
    </location>
</feature>
<dbReference type="Proteomes" id="UP000307562">
    <property type="component" value="Chromosome"/>
</dbReference>
<dbReference type="Pfam" id="PF24033">
    <property type="entry name" value="DUF7342"/>
    <property type="match status" value="1"/>
</dbReference>
<evidence type="ECO:0000313" key="2">
    <source>
        <dbReference type="EMBL" id="QCW01862.1"/>
    </source>
</evidence>
<sequence length="337" mass="38846">MLDDPPDIGPDRKWPDDWSPEERVEAIVDMLHQPRDADWIADEADVDPAFARSMLAELAESDDAFVRVDEGYCWDERKLRQQKRERLAEKPVAELREELNRINDEIAEWREEHDADSPDEVDDSKVAYDWRRSRYLRRMIRGLLVDDAFLETVGAVACGYESLPEAADRREVDAEDVACALSRHQYREDYSGRLWADRRSDDKDDIGEQLDYSDTRWSDDDNTLDVRSAEEIALANGVDVEVVEESIETMSEHEQAIIDDRIEEVEDDACRHSTEDVADDLGIDLGDRVTELDDEESLEDINDLLDDLPDDEQDGIRYSPEEVVKINPDPDELADED</sequence>
<dbReference type="RefSeq" id="WP_138651629.1">
    <property type="nucleotide sequence ID" value="NZ_CP040637.1"/>
</dbReference>
<gene>
    <name evidence="2" type="ORF">FGF80_00790</name>
</gene>
<name>A0A4P9TDL5_9EURY</name>
<keyword evidence="3" id="KW-1185">Reference proteome</keyword>
<evidence type="ECO:0000313" key="3">
    <source>
        <dbReference type="Proteomes" id="UP000307562"/>
    </source>
</evidence>
<protein>
    <submittedName>
        <fullName evidence="2">Uncharacterized protein</fullName>
    </submittedName>
</protein>
<dbReference type="AlphaFoldDB" id="A0A4P9TDL5"/>
<accession>A0A4P9TDL5</accession>
<organism evidence="2 3">
    <name type="scientific">Natrinema pallidum</name>
    <dbReference type="NCBI Taxonomy" id="69527"/>
    <lineage>
        <taxon>Archaea</taxon>
        <taxon>Methanobacteriati</taxon>
        <taxon>Methanobacteriota</taxon>
        <taxon>Stenosarchaea group</taxon>
        <taxon>Halobacteria</taxon>
        <taxon>Halobacteriales</taxon>
        <taxon>Natrialbaceae</taxon>
        <taxon>Natrinema</taxon>
    </lineage>
</organism>
<dbReference type="GeneID" id="96154455"/>
<reference evidence="3" key="1">
    <citation type="submission" date="2019-05" db="EMBL/GenBank/DDBJ databases">
        <title>Complete Genome Sequence and Methylation Pattern of the Halophilic Archaeon Natrinema pallidum BOL6-1.</title>
        <authorList>
            <person name="DasSarma P."/>
            <person name="DasSarma B.P."/>
            <person name="DasSarma S.L."/>
            <person name="Martinez F.L."/>
            <person name="Guzman D."/>
            <person name="Roberts R.J."/>
            <person name="DasSarma S."/>
        </authorList>
    </citation>
    <scope>NUCLEOTIDE SEQUENCE [LARGE SCALE GENOMIC DNA]</scope>
    <source>
        <strain evidence="3">BOL6-1</strain>
    </source>
</reference>
<feature type="region of interest" description="Disordered" evidence="1">
    <location>
        <begin position="305"/>
        <end position="337"/>
    </location>
</feature>
<dbReference type="KEGG" id="npl:FGF80_00790"/>
<feature type="compositionally biased region" description="Basic and acidic residues" evidence="1">
    <location>
        <begin position="9"/>
        <end position="20"/>
    </location>
</feature>
<evidence type="ECO:0000256" key="1">
    <source>
        <dbReference type="SAM" id="MobiDB-lite"/>
    </source>
</evidence>
<dbReference type="EMBL" id="CP040637">
    <property type="protein sequence ID" value="QCW01862.1"/>
    <property type="molecule type" value="Genomic_DNA"/>
</dbReference>
<dbReference type="InterPro" id="IPR055766">
    <property type="entry name" value="DUF7342"/>
</dbReference>